<evidence type="ECO:0000256" key="1">
    <source>
        <dbReference type="ARBA" id="ARBA00006484"/>
    </source>
</evidence>
<organism evidence="3 4">
    <name type="scientific">Ferrimonas lipolytica</name>
    <dbReference type="NCBI Taxonomy" id="2724191"/>
    <lineage>
        <taxon>Bacteria</taxon>
        <taxon>Pseudomonadati</taxon>
        <taxon>Pseudomonadota</taxon>
        <taxon>Gammaproteobacteria</taxon>
        <taxon>Alteromonadales</taxon>
        <taxon>Ferrimonadaceae</taxon>
        <taxon>Ferrimonas</taxon>
    </lineage>
</organism>
<keyword evidence="2 3" id="KW-0560">Oxidoreductase</keyword>
<evidence type="ECO:0000313" key="3">
    <source>
        <dbReference type="EMBL" id="QIZ76516.1"/>
    </source>
</evidence>
<name>A0A6H1UE76_9GAMM</name>
<keyword evidence="4" id="KW-1185">Reference proteome</keyword>
<dbReference type="AlphaFoldDB" id="A0A6H1UE76"/>
<evidence type="ECO:0000256" key="2">
    <source>
        <dbReference type="ARBA" id="ARBA00023002"/>
    </source>
</evidence>
<dbReference type="KEGG" id="fes:HER31_06365"/>
<protein>
    <submittedName>
        <fullName evidence="3">Pteridine reductase</fullName>
        <ecNumber evidence="3">1.5.1.33</ecNumber>
    </submittedName>
</protein>
<dbReference type="PANTHER" id="PTHR43639">
    <property type="entry name" value="OXIDOREDUCTASE, SHORT-CHAIN DEHYDROGENASE/REDUCTASE FAMILY (AFU_ORTHOLOGUE AFUA_5G02870)"/>
    <property type="match status" value="1"/>
</dbReference>
<dbReference type="PRINTS" id="PR00081">
    <property type="entry name" value="GDHRDH"/>
</dbReference>
<dbReference type="RefSeq" id="WP_168659778.1">
    <property type="nucleotide sequence ID" value="NZ_CP051180.1"/>
</dbReference>
<comment type="similarity">
    <text evidence="1">Belongs to the short-chain dehydrogenases/reductases (SDR) family.</text>
</comment>
<evidence type="ECO:0000313" key="4">
    <source>
        <dbReference type="Proteomes" id="UP000501602"/>
    </source>
</evidence>
<dbReference type="InterPro" id="IPR020904">
    <property type="entry name" value="Sc_DH/Rdtase_CS"/>
</dbReference>
<dbReference type="EMBL" id="CP051180">
    <property type="protein sequence ID" value="QIZ76516.1"/>
    <property type="molecule type" value="Genomic_DNA"/>
</dbReference>
<sequence>MSNTKVILVTGSAKRVGAAIIRAFHSAGYRTIIHCRDSVDDANQLATELNHQRPDSAAVLVQDLTASGGAVLLARQALALYGRIDVLINNASSFYPTPVGEITDQSWTDLVGSNMHAPLFLSQALAPTLTQHHGAIINLIDVHANTPLQQHTLYCMAKAALLMMTKSLALELAPNVRVNGVAPGAILWPNQTPDQSAQEALLKQVPLGQLGRVEDIAATTLFLAKDAPYITGQVLAVDGGRSLGALTGA</sequence>
<proteinExistence type="inferred from homology"/>
<dbReference type="EC" id="1.5.1.33" evidence="3"/>
<dbReference type="PRINTS" id="PR00080">
    <property type="entry name" value="SDRFAMILY"/>
</dbReference>
<dbReference type="NCBIfam" id="NF006598">
    <property type="entry name" value="PRK09135.1"/>
    <property type="match status" value="1"/>
</dbReference>
<accession>A0A6H1UE76</accession>
<dbReference type="InterPro" id="IPR002347">
    <property type="entry name" value="SDR_fam"/>
</dbReference>
<dbReference type="PROSITE" id="PS00061">
    <property type="entry name" value="ADH_SHORT"/>
    <property type="match status" value="1"/>
</dbReference>
<dbReference type="GO" id="GO:0047040">
    <property type="term" value="F:pteridine reductase activity"/>
    <property type="evidence" value="ECO:0007669"/>
    <property type="project" value="UniProtKB-EC"/>
</dbReference>
<dbReference type="Gene3D" id="3.40.50.720">
    <property type="entry name" value="NAD(P)-binding Rossmann-like Domain"/>
    <property type="match status" value="1"/>
</dbReference>
<dbReference type="InterPro" id="IPR036291">
    <property type="entry name" value="NAD(P)-bd_dom_sf"/>
</dbReference>
<reference evidence="3 4" key="1">
    <citation type="submission" date="2020-04" db="EMBL/GenBank/DDBJ databases">
        <title>Ferrimonas sp. S7 isolated from sea water.</title>
        <authorList>
            <person name="Bae S.S."/>
            <person name="Baek K."/>
        </authorList>
    </citation>
    <scope>NUCLEOTIDE SEQUENCE [LARGE SCALE GENOMIC DNA]</scope>
    <source>
        <strain evidence="3 4">S7</strain>
    </source>
</reference>
<dbReference type="SUPFAM" id="SSF51735">
    <property type="entry name" value="NAD(P)-binding Rossmann-fold domains"/>
    <property type="match status" value="1"/>
</dbReference>
<dbReference type="Proteomes" id="UP000501602">
    <property type="component" value="Chromosome"/>
</dbReference>
<gene>
    <name evidence="3" type="ORF">HER31_06365</name>
</gene>
<dbReference type="Pfam" id="PF13561">
    <property type="entry name" value="adh_short_C2"/>
    <property type="match status" value="1"/>
</dbReference>
<dbReference type="PANTHER" id="PTHR43639:SF1">
    <property type="entry name" value="SHORT-CHAIN DEHYDROGENASE_REDUCTASE FAMILY PROTEIN"/>
    <property type="match status" value="1"/>
</dbReference>